<dbReference type="Pfam" id="PF00037">
    <property type="entry name" value="Fer4"/>
    <property type="match status" value="1"/>
</dbReference>
<reference evidence="5 6" key="1">
    <citation type="submission" date="2016-04" db="EMBL/GenBank/DDBJ databases">
        <title>Genome sequence of Clostridium magnum DSM 2767.</title>
        <authorList>
            <person name="Poehlein A."/>
            <person name="Uhlig R."/>
            <person name="Fischer R."/>
            <person name="Bahl H."/>
            <person name="Daniel R."/>
        </authorList>
    </citation>
    <scope>NUCLEOTIDE SEQUENCE [LARGE SCALE GENOMIC DNA]</scope>
    <source>
        <strain evidence="5 6">DSM 2767</strain>
    </source>
</reference>
<keyword evidence="2" id="KW-0408">Iron</keyword>
<proteinExistence type="predicted"/>
<dbReference type="PATRIC" id="fig|1121326.3.peg.5020"/>
<dbReference type="PANTHER" id="PTHR42827">
    <property type="entry name" value="IRON-SULFUR CLUSTER-BINDING PROTEIN-RELATED"/>
    <property type="match status" value="1"/>
</dbReference>
<comment type="caution">
    <text evidence="5">The sequence shown here is derived from an EMBL/GenBank/DDBJ whole genome shotgun (WGS) entry which is preliminary data.</text>
</comment>
<keyword evidence="3" id="KW-0411">Iron-sulfur</keyword>
<evidence type="ECO:0000259" key="4">
    <source>
        <dbReference type="PROSITE" id="PS51379"/>
    </source>
</evidence>
<dbReference type="AlphaFoldDB" id="A0A162R5P1"/>
<dbReference type="Proteomes" id="UP000076603">
    <property type="component" value="Unassembled WGS sequence"/>
</dbReference>
<dbReference type="InterPro" id="IPR017900">
    <property type="entry name" value="4Fe4S_Fe_S_CS"/>
</dbReference>
<dbReference type="OrthoDB" id="9784571at2"/>
<evidence type="ECO:0000313" key="6">
    <source>
        <dbReference type="Proteomes" id="UP000076603"/>
    </source>
</evidence>
<sequence>MKKEDLIKIASCFIENSEDNTITEEIAISENVVGMKIFESPIFGFGSAGDEYFTLFKDPKAIGEHFLLPKKWLPHAKTVISFFLPFTQAVKIGNRKDMSWPSEEWLHGRIEGQVLINKLCFRLKSELINKGYNTIAPSIDERFWSKAAFNKDSSHGDISFTSNWSERHAAFVCGLGTFGLSKGLITREGMAGRFGSIITELYLTPDKRPYQDIYEYCSRCGACAKNCPVDAISLENGKNHNICSKFLDITSEKFKPRYGCGKCQIGVPCENKIPKVKGMKKPSLET</sequence>
<evidence type="ECO:0000256" key="3">
    <source>
        <dbReference type="ARBA" id="ARBA00023014"/>
    </source>
</evidence>
<dbReference type="Gene3D" id="3.30.70.20">
    <property type="match status" value="1"/>
</dbReference>
<dbReference type="SUPFAM" id="SSF54862">
    <property type="entry name" value="4Fe-4S ferredoxins"/>
    <property type="match status" value="1"/>
</dbReference>
<evidence type="ECO:0000313" key="5">
    <source>
        <dbReference type="EMBL" id="KZL89467.1"/>
    </source>
</evidence>
<evidence type="ECO:0000256" key="2">
    <source>
        <dbReference type="ARBA" id="ARBA00023004"/>
    </source>
</evidence>
<dbReference type="PANTHER" id="PTHR42827:SF1">
    <property type="entry name" value="IRON-SULFUR CLUSTER-BINDING PROTEIN"/>
    <property type="match status" value="1"/>
</dbReference>
<dbReference type="InterPro" id="IPR017896">
    <property type="entry name" value="4Fe4S_Fe-S-bd"/>
</dbReference>
<dbReference type="GO" id="GO:0051536">
    <property type="term" value="F:iron-sulfur cluster binding"/>
    <property type="evidence" value="ECO:0007669"/>
    <property type="project" value="UniProtKB-KW"/>
</dbReference>
<accession>A0A162R5P1</accession>
<keyword evidence="1" id="KW-0479">Metal-binding</keyword>
<organism evidence="5 6">
    <name type="scientific">Clostridium magnum DSM 2767</name>
    <dbReference type="NCBI Taxonomy" id="1121326"/>
    <lineage>
        <taxon>Bacteria</taxon>
        <taxon>Bacillati</taxon>
        <taxon>Bacillota</taxon>
        <taxon>Clostridia</taxon>
        <taxon>Eubacteriales</taxon>
        <taxon>Clostridiaceae</taxon>
        <taxon>Clostridium</taxon>
    </lineage>
</organism>
<evidence type="ECO:0000256" key="1">
    <source>
        <dbReference type="ARBA" id="ARBA00022723"/>
    </source>
</evidence>
<name>A0A162R5P1_9CLOT</name>
<protein>
    <submittedName>
        <fullName evidence="5">Epoxyqueuosine reductase</fullName>
    </submittedName>
</protein>
<keyword evidence="6" id="KW-1185">Reference proteome</keyword>
<dbReference type="GO" id="GO:0046872">
    <property type="term" value="F:metal ion binding"/>
    <property type="evidence" value="ECO:0007669"/>
    <property type="project" value="UniProtKB-KW"/>
</dbReference>
<feature type="domain" description="4Fe-4S ferredoxin-type" evidence="4">
    <location>
        <begin position="207"/>
        <end position="237"/>
    </location>
</feature>
<dbReference type="PROSITE" id="PS51379">
    <property type="entry name" value="4FE4S_FER_2"/>
    <property type="match status" value="1"/>
</dbReference>
<dbReference type="STRING" id="1121326.CLMAG_49560"/>
<dbReference type="EMBL" id="LWAE01000008">
    <property type="protein sequence ID" value="KZL89467.1"/>
    <property type="molecule type" value="Genomic_DNA"/>
</dbReference>
<gene>
    <name evidence="5" type="primary">queG_5</name>
    <name evidence="5" type="ORF">CLMAG_49560</name>
</gene>
<dbReference type="PROSITE" id="PS00198">
    <property type="entry name" value="4FE4S_FER_1"/>
    <property type="match status" value="1"/>
</dbReference>
<dbReference type="RefSeq" id="WP_066628430.1">
    <property type="nucleotide sequence ID" value="NZ_FQXL01000053.1"/>
</dbReference>